<feature type="domain" description="JAB1/MPN/MOV34 metalloenzyme" evidence="6">
    <location>
        <begin position="1"/>
        <end position="124"/>
    </location>
</feature>
<comment type="caution">
    <text evidence="7">The sequence shown here is derived from an EMBL/GenBank/DDBJ whole genome shotgun (WGS) entry which is preliminary data.</text>
</comment>
<protein>
    <recommendedName>
        <fullName evidence="6">JAB1/MPN/MOV34 metalloenzyme domain-containing protein</fullName>
    </recommendedName>
</protein>
<dbReference type="Pfam" id="PF14464">
    <property type="entry name" value="Prok-JAB"/>
    <property type="match status" value="1"/>
</dbReference>
<dbReference type="FunFam" id="3.40.140.10:FF:000085">
    <property type="entry name" value="Mov34/MPN/PAD-1 family protein"/>
    <property type="match status" value="1"/>
</dbReference>
<dbReference type="RefSeq" id="WP_107136254.1">
    <property type="nucleotide sequence ID" value="NZ_PYSV01000001.1"/>
</dbReference>
<dbReference type="AlphaFoldDB" id="A0A2T3WCN4"/>
<keyword evidence="1" id="KW-0645">Protease</keyword>
<gene>
    <name evidence="7" type="ORF">C8263_01165</name>
</gene>
<keyword evidence="2" id="KW-0479">Metal-binding</keyword>
<organism evidence="7 8">
    <name type="scientific">Deinococcus arcticus</name>
    <dbReference type="NCBI Taxonomy" id="2136176"/>
    <lineage>
        <taxon>Bacteria</taxon>
        <taxon>Thermotogati</taxon>
        <taxon>Deinococcota</taxon>
        <taxon>Deinococci</taxon>
        <taxon>Deinococcales</taxon>
        <taxon>Deinococcaceae</taxon>
        <taxon>Deinococcus</taxon>
    </lineage>
</organism>
<dbReference type="SUPFAM" id="SSF102712">
    <property type="entry name" value="JAB1/MPN domain"/>
    <property type="match status" value="1"/>
</dbReference>
<dbReference type="SMART" id="SM00232">
    <property type="entry name" value="JAB_MPN"/>
    <property type="match status" value="1"/>
</dbReference>
<evidence type="ECO:0000313" key="7">
    <source>
        <dbReference type="EMBL" id="PTA69661.1"/>
    </source>
</evidence>
<dbReference type="OrthoDB" id="9802958at2"/>
<evidence type="ECO:0000256" key="2">
    <source>
        <dbReference type="ARBA" id="ARBA00022723"/>
    </source>
</evidence>
<evidence type="ECO:0000313" key="8">
    <source>
        <dbReference type="Proteomes" id="UP000240317"/>
    </source>
</evidence>
<dbReference type="PANTHER" id="PTHR34858:SF1">
    <property type="entry name" value="CYSO-CYSTEINE PEPTIDASE"/>
    <property type="match status" value="1"/>
</dbReference>
<dbReference type="PANTHER" id="PTHR34858">
    <property type="entry name" value="CYSO-CYSTEINE PEPTIDASE"/>
    <property type="match status" value="1"/>
</dbReference>
<proteinExistence type="predicted"/>
<reference evidence="7 8" key="1">
    <citation type="submission" date="2018-03" db="EMBL/GenBank/DDBJ databases">
        <title>Draft genome of Deinococcus sp. OD32.</title>
        <authorList>
            <person name="Wang X.-P."/>
            <person name="Du Z.-J."/>
        </authorList>
    </citation>
    <scope>NUCLEOTIDE SEQUENCE [LARGE SCALE GENOMIC DNA]</scope>
    <source>
        <strain evidence="7 8">OD32</strain>
    </source>
</reference>
<dbReference type="EMBL" id="PYSV01000001">
    <property type="protein sequence ID" value="PTA69661.1"/>
    <property type="molecule type" value="Genomic_DNA"/>
</dbReference>
<keyword evidence="3" id="KW-0378">Hydrolase</keyword>
<evidence type="ECO:0000256" key="4">
    <source>
        <dbReference type="ARBA" id="ARBA00022833"/>
    </source>
</evidence>
<dbReference type="GO" id="GO:0008270">
    <property type="term" value="F:zinc ion binding"/>
    <property type="evidence" value="ECO:0007669"/>
    <property type="project" value="TreeGrafter"/>
</dbReference>
<dbReference type="Gene3D" id="3.40.140.10">
    <property type="entry name" value="Cytidine Deaminase, domain 2"/>
    <property type="match status" value="1"/>
</dbReference>
<dbReference type="GO" id="GO:0008235">
    <property type="term" value="F:metalloexopeptidase activity"/>
    <property type="evidence" value="ECO:0007669"/>
    <property type="project" value="TreeGrafter"/>
</dbReference>
<dbReference type="CDD" id="cd08070">
    <property type="entry name" value="MPN_like"/>
    <property type="match status" value="1"/>
</dbReference>
<evidence type="ECO:0000256" key="1">
    <source>
        <dbReference type="ARBA" id="ARBA00022670"/>
    </source>
</evidence>
<evidence type="ECO:0000256" key="3">
    <source>
        <dbReference type="ARBA" id="ARBA00022801"/>
    </source>
</evidence>
<keyword evidence="4" id="KW-0862">Zinc</keyword>
<accession>A0A2T3WCN4</accession>
<dbReference type="InterPro" id="IPR000555">
    <property type="entry name" value="JAMM/MPN+_dom"/>
</dbReference>
<dbReference type="GO" id="GO:0006508">
    <property type="term" value="P:proteolysis"/>
    <property type="evidence" value="ECO:0007669"/>
    <property type="project" value="UniProtKB-KW"/>
</dbReference>
<keyword evidence="8" id="KW-1185">Reference proteome</keyword>
<dbReference type="Proteomes" id="UP000240317">
    <property type="component" value="Unassembled WGS sequence"/>
</dbReference>
<evidence type="ECO:0000259" key="6">
    <source>
        <dbReference type="SMART" id="SM00232"/>
    </source>
</evidence>
<sequence length="130" mass="14121">MRLLLPDVLRRELWQHARAEAPRECVGVLGGVQAGETWTAQTLYPLANIDPAPERAYLADPGHLLRAWRAMQTEGLELVALYHSHPRGPTGPSATDQALAAYPVPYLIADLSTGTLRAYLLPGAEEVSLG</sequence>
<evidence type="ECO:0000256" key="5">
    <source>
        <dbReference type="ARBA" id="ARBA00023049"/>
    </source>
</evidence>
<dbReference type="InterPro" id="IPR051929">
    <property type="entry name" value="VirAsm_ModProt"/>
</dbReference>
<keyword evidence="5" id="KW-0482">Metalloprotease</keyword>
<name>A0A2T3WCN4_9DEIO</name>
<dbReference type="InterPro" id="IPR028090">
    <property type="entry name" value="JAB_dom_prok"/>
</dbReference>